<dbReference type="GO" id="GO:0022857">
    <property type="term" value="F:transmembrane transporter activity"/>
    <property type="evidence" value="ECO:0007669"/>
    <property type="project" value="TreeGrafter"/>
</dbReference>
<keyword evidence="1" id="KW-0813">Transport</keyword>
<reference evidence="7" key="2">
    <citation type="submission" date="2010-04" db="EMBL/GenBank/DDBJ databases">
        <title>Genome sequence of Salinibacter ruber M8.</title>
        <authorList>
            <consortium name="Genoscope"/>
        </authorList>
    </citation>
    <scope>NUCLEOTIDE SEQUENCE [LARGE SCALE GENOMIC DNA]</scope>
    <source>
        <strain evidence="7">M8</strain>
    </source>
</reference>
<dbReference type="SUPFAM" id="SSF52540">
    <property type="entry name" value="P-loop containing nucleoside triphosphate hydrolases"/>
    <property type="match status" value="1"/>
</dbReference>
<evidence type="ECO:0000313" key="7">
    <source>
        <dbReference type="Proteomes" id="UP000000933"/>
    </source>
</evidence>
<dbReference type="GO" id="GO:0098796">
    <property type="term" value="C:membrane protein complex"/>
    <property type="evidence" value="ECO:0007669"/>
    <property type="project" value="UniProtKB-ARBA"/>
</dbReference>
<dbReference type="EMBL" id="FP565814">
    <property type="protein sequence ID" value="CBH24312.1"/>
    <property type="molecule type" value="Genomic_DNA"/>
</dbReference>
<dbReference type="InterPro" id="IPR003593">
    <property type="entry name" value="AAA+_ATPase"/>
</dbReference>
<dbReference type="InterPro" id="IPR027417">
    <property type="entry name" value="P-loop_NTPase"/>
</dbReference>
<dbReference type="InterPro" id="IPR017911">
    <property type="entry name" value="MacB-like_ATP-bd"/>
</dbReference>
<dbReference type="PROSITE" id="PS50893">
    <property type="entry name" value="ABC_TRANSPORTER_2"/>
    <property type="match status" value="1"/>
</dbReference>
<evidence type="ECO:0000256" key="4">
    <source>
        <dbReference type="ARBA" id="ARBA00038388"/>
    </source>
</evidence>
<accession>D5H8F7</accession>
<dbReference type="KEGG" id="srm:SRM_01391"/>
<comment type="similarity">
    <text evidence="4">Belongs to the ABC transporter superfamily. Macrolide exporter (TC 3.A.1.122) family.</text>
</comment>
<protein>
    <submittedName>
        <fullName evidence="6">ABC-type transport systems, ATPase components</fullName>
    </submittedName>
</protein>
<dbReference type="Pfam" id="PF00005">
    <property type="entry name" value="ABC_tran"/>
    <property type="match status" value="1"/>
</dbReference>
<name>D5H8F7_SALRM</name>
<sequence>MSGGTSEGPGSRCAETGRASGAATQGLVLTTPLSPFILPFAVDTPLLQVDALLKQYDTGGDEPLTVLRDLDLAVQEGEILAIVGESGTGKSTLLHLLGALDRPTDGTVRFAGTDLFAKSDEELAAFRNRSIGFVFQFHHLLPEFTALENVAMPALIQHRSLADVTPRAHELLALLGLDDRANHRPRTLSGGEKQRVAIARALMNEPALVLMDEPTGNLDARTAEPLHREIERLSREMDHTFVLASHDPSLAEVAGRVLRLEHGTLHPLAAADEMAPEAGPSDDGHAGG</sequence>
<dbReference type="PROSITE" id="PS00211">
    <property type="entry name" value="ABC_TRANSPORTER_1"/>
    <property type="match status" value="1"/>
</dbReference>
<dbReference type="PANTHER" id="PTHR24220:SF689">
    <property type="entry name" value="LIPOPROTEIN-RELEASING SYSTEM ATP-BINDING PROTEIN LOLD"/>
    <property type="match status" value="1"/>
</dbReference>
<feature type="domain" description="ABC transporter" evidence="5">
    <location>
        <begin position="47"/>
        <end position="287"/>
    </location>
</feature>
<evidence type="ECO:0000256" key="2">
    <source>
        <dbReference type="ARBA" id="ARBA00022741"/>
    </source>
</evidence>
<gene>
    <name evidence="6" type="ordered locus">SRM_01391</name>
</gene>
<dbReference type="PATRIC" id="fig|761659.10.peg.1527"/>
<dbReference type="AlphaFoldDB" id="D5H8F7"/>
<keyword evidence="3" id="KW-0067">ATP-binding</keyword>
<dbReference type="InterPro" id="IPR015854">
    <property type="entry name" value="ABC_transpr_LolD-like"/>
</dbReference>
<evidence type="ECO:0000313" key="6">
    <source>
        <dbReference type="EMBL" id="CBH24312.1"/>
    </source>
</evidence>
<evidence type="ECO:0000256" key="1">
    <source>
        <dbReference type="ARBA" id="ARBA00022448"/>
    </source>
</evidence>
<dbReference type="Proteomes" id="UP000000933">
    <property type="component" value="Chromosome"/>
</dbReference>
<proteinExistence type="inferred from homology"/>
<dbReference type="CDD" id="cd03255">
    <property type="entry name" value="ABC_MJ0796_LolCDE_FtsE"/>
    <property type="match status" value="1"/>
</dbReference>
<dbReference type="SMART" id="SM00382">
    <property type="entry name" value="AAA"/>
    <property type="match status" value="1"/>
</dbReference>
<keyword evidence="2" id="KW-0547">Nucleotide-binding</keyword>
<dbReference type="GO" id="GO:0016887">
    <property type="term" value="F:ATP hydrolysis activity"/>
    <property type="evidence" value="ECO:0007669"/>
    <property type="project" value="InterPro"/>
</dbReference>
<dbReference type="GO" id="GO:0005524">
    <property type="term" value="F:ATP binding"/>
    <property type="evidence" value="ECO:0007669"/>
    <property type="project" value="UniProtKB-KW"/>
</dbReference>
<dbReference type="InterPro" id="IPR017871">
    <property type="entry name" value="ABC_transporter-like_CS"/>
</dbReference>
<reference evidence="6 7" key="1">
    <citation type="journal article" date="2010" name="ISME J.">
        <title>Fine-scale evolution: genomic, phenotypic and ecological differentiation in two coexisting Salinibacter ruber strains.</title>
        <authorList>
            <person name="Pena A."/>
            <person name="Teeling H."/>
            <person name="Huerta-Cepas J."/>
            <person name="Santos F."/>
            <person name="Yarza P."/>
            <person name="Brito-Echeverria J."/>
            <person name="Lucio M."/>
            <person name="Schmitt-Kopplin P."/>
            <person name="Meseguer I."/>
            <person name="Schenowitz C."/>
            <person name="Dossat C."/>
            <person name="Barbe V."/>
            <person name="Dopazo J."/>
            <person name="Rossello-Mora R."/>
            <person name="Schuler M."/>
            <person name="Glockner F.O."/>
            <person name="Amann R."/>
            <person name="Gabaldon T."/>
            <person name="Anton J."/>
        </authorList>
    </citation>
    <scope>NUCLEOTIDE SEQUENCE [LARGE SCALE GENOMIC DNA]</scope>
    <source>
        <strain evidence="6 7">M8</strain>
    </source>
</reference>
<evidence type="ECO:0000256" key="3">
    <source>
        <dbReference type="ARBA" id="ARBA00022840"/>
    </source>
</evidence>
<dbReference type="GO" id="GO:0005886">
    <property type="term" value="C:plasma membrane"/>
    <property type="evidence" value="ECO:0007669"/>
    <property type="project" value="TreeGrafter"/>
</dbReference>
<dbReference type="HOGENOM" id="CLU_000604_1_22_10"/>
<evidence type="ECO:0000259" key="5">
    <source>
        <dbReference type="PROSITE" id="PS50893"/>
    </source>
</evidence>
<dbReference type="Gene3D" id="3.40.50.300">
    <property type="entry name" value="P-loop containing nucleotide triphosphate hydrolases"/>
    <property type="match status" value="1"/>
</dbReference>
<organism evidence="6 7">
    <name type="scientific">Salinibacter ruber (strain M8)</name>
    <dbReference type="NCBI Taxonomy" id="761659"/>
    <lineage>
        <taxon>Bacteria</taxon>
        <taxon>Pseudomonadati</taxon>
        <taxon>Rhodothermota</taxon>
        <taxon>Rhodothermia</taxon>
        <taxon>Rhodothermales</taxon>
        <taxon>Salinibacteraceae</taxon>
        <taxon>Salinibacter</taxon>
    </lineage>
</organism>
<dbReference type="PANTHER" id="PTHR24220">
    <property type="entry name" value="IMPORT ATP-BINDING PROTEIN"/>
    <property type="match status" value="1"/>
</dbReference>
<dbReference type="InterPro" id="IPR003439">
    <property type="entry name" value="ABC_transporter-like_ATP-bd"/>
</dbReference>
<dbReference type="FunFam" id="3.40.50.300:FF:000032">
    <property type="entry name" value="Export ABC transporter ATP-binding protein"/>
    <property type="match status" value="1"/>
</dbReference>